<organism evidence="2 3">
    <name type="scientific">Mortierella polycephala</name>
    <dbReference type="NCBI Taxonomy" id="41804"/>
    <lineage>
        <taxon>Eukaryota</taxon>
        <taxon>Fungi</taxon>
        <taxon>Fungi incertae sedis</taxon>
        <taxon>Mucoromycota</taxon>
        <taxon>Mortierellomycotina</taxon>
        <taxon>Mortierellomycetes</taxon>
        <taxon>Mortierellales</taxon>
        <taxon>Mortierellaceae</taxon>
        <taxon>Mortierella</taxon>
    </lineage>
</organism>
<gene>
    <name evidence="2" type="ORF">BG011_001683</name>
</gene>
<feature type="non-terminal residue" evidence="2">
    <location>
        <position position="63"/>
    </location>
</feature>
<evidence type="ECO:0000313" key="3">
    <source>
        <dbReference type="Proteomes" id="UP000726737"/>
    </source>
</evidence>
<accession>A0A9P6TUP0</accession>
<proteinExistence type="predicted"/>
<reference evidence="2" key="1">
    <citation type="journal article" date="2020" name="Fungal Divers.">
        <title>Resolving the Mortierellaceae phylogeny through synthesis of multi-gene phylogenetics and phylogenomics.</title>
        <authorList>
            <person name="Vandepol N."/>
            <person name="Liber J."/>
            <person name="Desiro A."/>
            <person name="Na H."/>
            <person name="Kennedy M."/>
            <person name="Barry K."/>
            <person name="Grigoriev I.V."/>
            <person name="Miller A.N."/>
            <person name="O'Donnell K."/>
            <person name="Stajich J.E."/>
            <person name="Bonito G."/>
        </authorList>
    </citation>
    <scope>NUCLEOTIDE SEQUENCE</scope>
    <source>
        <strain evidence="2">KOD948</strain>
    </source>
</reference>
<name>A0A9P6TUP0_9FUNG</name>
<dbReference type="AlphaFoldDB" id="A0A9P6TUP0"/>
<comment type="caution">
    <text evidence="2">The sequence shown here is derived from an EMBL/GenBank/DDBJ whole genome shotgun (WGS) entry which is preliminary data.</text>
</comment>
<evidence type="ECO:0000256" key="1">
    <source>
        <dbReference type="SAM" id="MobiDB-lite"/>
    </source>
</evidence>
<evidence type="ECO:0000313" key="2">
    <source>
        <dbReference type="EMBL" id="KAG0247317.1"/>
    </source>
</evidence>
<protein>
    <submittedName>
        <fullName evidence="2">Uncharacterized protein</fullName>
    </submittedName>
</protein>
<feature type="region of interest" description="Disordered" evidence="1">
    <location>
        <begin position="39"/>
        <end position="63"/>
    </location>
</feature>
<dbReference type="Proteomes" id="UP000726737">
    <property type="component" value="Unassembled WGS sequence"/>
</dbReference>
<keyword evidence="3" id="KW-1185">Reference proteome</keyword>
<dbReference type="EMBL" id="JAAAJA010001464">
    <property type="protein sequence ID" value="KAG0247317.1"/>
    <property type="molecule type" value="Genomic_DNA"/>
</dbReference>
<sequence length="63" mass="7620">MDSISLEEFLERIEDPETVVLETPEEMQHFLRDEDEYRSNKGYEAVPEEDFITEEEYDEIQMT</sequence>
<feature type="compositionally biased region" description="Acidic residues" evidence="1">
    <location>
        <begin position="46"/>
        <end position="63"/>
    </location>
</feature>